<keyword evidence="3" id="KW-1185">Reference proteome</keyword>
<dbReference type="OrthoDB" id="3031790at2759"/>
<organism evidence="2 3">
    <name type="scientific">Armillaria ostoyae</name>
    <name type="common">Armillaria root rot fungus</name>
    <dbReference type="NCBI Taxonomy" id="47428"/>
    <lineage>
        <taxon>Eukaryota</taxon>
        <taxon>Fungi</taxon>
        <taxon>Dikarya</taxon>
        <taxon>Basidiomycota</taxon>
        <taxon>Agaricomycotina</taxon>
        <taxon>Agaricomycetes</taxon>
        <taxon>Agaricomycetidae</taxon>
        <taxon>Agaricales</taxon>
        <taxon>Marasmiineae</taxon>
        <taxon>Physalacriaceae</taxon>
        <taxon>Armillaria</taxon>
    </lineage>
</organism>
<sequence>MGSVQAADSAVLLVYGFLAAFISGIIAFQVVIDWFISWRSRYITITIWHVPDLTDALNIIIPLTWYLKLTVAATAIQTLFVQCLFAKEIHKYSNQNWSITAPILVLSFIQLAAASVSTFEMIRLQHFPAFHQPYPSLIFVASLSLSVVVDLLITGWLYYFLRSLQREIGLPSRPIRLLTYFTLWFVVPTKPVYFIALYFLIGKLYLFISFLPMGGLRMQMWDLREKRNAWGDLIPRSEEFDASHQPWKGEFMYYPRGDIRQLEVIINETVEYGEHVRGIRNEYYSPYSDTQPSPGM</sequence>
<feature type="transmembrane region" description="Helical" evidence="1">
    <location>
        <begin position="137"/>
        <end position="161"/>
    </location>
</feature>
<name>A0A284S321_ARMOS</name>
<dbReference type="Proteomes" id="UP000219338">
    <property type="component" value="Unassembled WGS sequence"/>
</dbReference>
<dbReference type="EMBL" id="FUEG01000028">
    <property type="protein sequence ID" value="SJL15389.1"/>
    <property type="molecule type" value="Genomic_DNA"/>
</dbReference>
<dbReference type="AlphaFoldDB" id="A0A284S321"/>
<reference evidence="3" key="1">
    <citation type="journal article" date="2017" name="Nat. Ecol. Evol.">
        <title>Genome expansion and lineage-specific genetic innovations in the forest pathogenic fungi Armillaria.</title>
        <authorList>
            <person name="Sipos G."/>
            <person name="Prasanna A.N."/>
            <person name="Walter M.C."/>
            <person name="O'Connor E."/>
            <person name="Balint B."/>
            <person name="Krizsan K."/>
            <person name="Kiss B."/>
            <person name="Hess J."/>
            <person name="Varga T."/>
            <person name="Slot J."/>
            <person name="Riley R."/>
            <person name="Boka B."/>
            <person name="Rigling D."/>
            <person name="Barry K."/>
            <person name="Lee J."/>
            <person name="Mihaltcheva S."/>
            <person name="LaButti K."/>
            <person name="Lipzen A."/>
            <person name="Waldron R."/>
            <person name="Moloney N.M."/>
            <person name="Sperisen C."/>
            <person name="Kredics L."/>
            <person name="Vagvoelgyi C."/>
            <person name="Patrignani A."/>
            <person name="Fitzpatrick D."/>
            <person name="Nagy I."/>
            <person name="Doyle S."/>
            <person name="Anderson J.B."/>
            <person name="Grigoriev I.V."/>
            <person name="Gueldener U."/>
            <person name="Muensterkoetter M."/>
            <person name="Nagy L.G."/>
        </authorList>
    </citation>
    <scope>NUCLEOTIDE SEQUENCE [LARGE SCALE GENOMIC DNA]</scope>
    <source>
        <strain evidence="3">C18/9</strain>
    </source>
</reference>
<feature type="transmembrane region" description="Helical" evidence="1">
    <location>
        <begin position="97"/>
        <end position="117"/>
    </location>
</feature>
<evidence type="ECO:0000256" key="1">
    <source>
        <dbReference type="SAM" id="Phobius"/>
    </source>
</evidence>
<dbReference type="STRING" id="47428.A0A284S321"/>
<proteinExistence type="predicted"/>
<keyword evidence="1" id="KW-0812">Transmembrane</keyword>
<accession>A0A284S321</accession>
<protein>
    <submittedName>
        <fullName evidence="2">Uncharacterized protein</fullName>
    </submittedName>
</protein>
<keyword evidence="1" id="KW-0472">Membrane</keyword>
<keyword evidence="1" id="KW-1133">Transmembrane helix</keyword>
<evidence type="ECO:0000313" key="2">
    <source>
        <dbReference type="EMBL" id="SJL15389.1"/>
    </source>
</evidence>
<gene>
    <name evidence="2" type="ORF">ARMOST_18885</name>
</gene>
<evidence type="ECO:0000313" key="3">
    <source>
        <dbReference type="Proteomes" id="UP000219338"/>
    </source>
</evidence>
<feature type="transmembrane region" description="Helical" evidence="1">
    <location>
        <begin position="12"/>
        <end position="32"/>
    </location>
</feature>